<dbReference type="GO" id="GO:0005737">
    <property type="term" value="C:cytoplasm"/>
    <property type="evidence" value="ECO:0007669"/>
    <property type="project" value="TreeGrafter"/>
</dbReference>
<feature type="domain" description="N-acetyltransferase" evidence="1">
    <location>
        <begin position="16"/>
        <end position="185"/>
    </location>
</feature>
<dbReference type="InterPro" id="IPR000182">
    <property type="entry name" value="GNAT_dom"/>
</dbReference>
<organism evidence="2 3">
    <name type="scientific">Ideonella alba</name>
    <dbReference type="NCBI Taxonomy" id="2824118"/>
    <lineage>
        <taxon>Bacteria</taxon>
        <taxon>Pseudomonadati</taxon>
        <taxon>Pseudomonadota</taxon>
        <taxon>Betaproteobacteria</taxon>
        <taxon>Burkholderiales</taxon>
        <taxon>Sphaerotilaceae</taxon>
        <taxon>Ideonella</taxon>
    </lineage>
</organism>
<dbReference type="InterPro" id="IPR051908">
    <property type="entry name" value="Ribosomal_N-acetyltransferase"/>
</dbReference>
<accession>A0A940YB43</accession>
<dbReference type="EMBL" id="JAGQDD010000026">
    <property type="protein sequence ID" value="MBQ0933279.1"/>
    <property type="molecule type" value="Genomic_DNA"/>
</dbReference>
<dbReference type="AlphaFoldDB" id="A0A940YB43"/>
<dbReference type="PROSITE" id="PS51186">
    <property type="entry name" value="GNAT"/>
    <property type="match status" value="1"/>
</dbReference>
<proteinExistence type="predicted"/>
<keyword evidence="3" id="KW-1185">Reference proteome</keyword>
<sequence length="185" mass="20818">MDTPDIFPDRLISDRLLIRPAAPGDGEAFYAALIESQAELSPWLAWTFPPPSVAFCEMECRKAHGCYLLGEDWMVFFFERGSGRLVGGGGLHKADWKLRKFEVGYWCRTGHGGQGLITEAVQTLADHAMTVLRANRLELSVDDNNRKCWQLAERTGFTLEGLHRNAGFTPQGRLRHLRIYAKIPA</sequence>
<dbReference type="Proteomes" id="UP000676246">
    <property type="component" value="Unassembled WGS sequence"/>
</dbReference>
<dbReference type="PANTHER" id="PTHR43441">
    <property type="entry name" value="RIBOSOMAL-PROTEIN-SERINE ACETYLTRANSFERASE"/>
    <property type="match status" value="1"/>
</dbReference>
<dbReference type="SUPFAM" id="SSF55729">
    <property type="entry name" value="Acyl-CoA N-acyltransferases (Nat)"/>
    <property type="match status" value="1"/>
</dbReference>
<comment type="caution">
    <text evidence="2">The sequence shown here is derived from an EMBL/GenBank/DDBJ whole genome shotgun (WGS) entry which is preliminary data.</text>
</comment>
<evidence type="ECO:0000259" key="1">
    <source>
        <dbReference type="PROSITE" id="PS51186"/>
    </source>
</evidence>
<dbReference type="PANTHER" id="PTHR43441:SF3">
    <property type="entry name" value="ACETYLTRANSFERASE"/>
    <property type="match status" value="1"/>
</dbReference>
<gene>
    <name evidence="2" type="ORF">KAK03_22630</name>
</gene>
<evidence type="ECO:0000313" key="3">
    <source>
        <dbReference type="Proteomes" id="UP000676246"/>
    </source>
</evidence>
<name>A0A940YB43_9BURK</name>
<dbReference type="GO" id="GO:0008999">
    <property type="term" value="F:protein-N-terminal-alanine acetyltransferase activity"/>
    <property type="evidence" value="ECO:0007669"/>
    <property type="project" value="TreeGrafter"/>
</dbReference>
<dbReference type="RefSeq" id="WP_210856948.1">
    <property type="nucleotide sequence ID" value="NZ_JAGQDD010000026.1"/>
</dbReference>
<dbReference type="Gene3D" id="3.40.630.30">
    <property type="match status" value="1"/>
</dbReference>
<reference evidence="2 3" key="1">
    <citation type="submission" date="2021-04" db="EMBL/GenBank/DDBJ databases">
        <title>The genome sequence of Ideonella sp. 3Y2.</title>
        <authorList>
            <person name="Liu Y."/>
        </authorList>
    </citation>
    <scope>NUCLEOTIDE SEQUENCE [LARGE SCALE GENOMIC DNA]</scope>
    <source>
        <strain evidence="2 3">3Y2</strain>
    </source>
</reference>
<dbReference type="GO" id="GO:1990189">
    <property type="term" value="F:protein N-terminal-serine acetyltransferase activity"/>
    <property type="evidence" value="ECO:0007669"/>
    <property type="project" value="TreeGrafter"/>
</dbReference>
<dbReference type="Pfam" id="PF13302">
    <property type="entry name" value="Acetyltransf_3"/>
    <property type="match status" value="1"/>
</dbReference>
<evidence type="ECO:0000313" key="2">
    <source>
        <dbReference type="EMBL" id="MBQ0933279.1"/>
    </source>
</evidence>
<dbReference type="InterPro" id="IPR016181">
    <property type="entry name" value="Acyl_CoA_acyltransferase"/>
</dbReference>
<protein>
    <submittedName>
        <fullName evidence="2">GNAT family N-acetyltransferase</fullName>
    </submittedName>
</protein>